<keyword evidence="5 7" id="KW-0408">Iron</keyword>
<evidence type="ECO:0000256" key="5">
    <source>
        <dbReference type="ARBA" id="ARBA00023004"/>
    </source>
</evidence>
<dbReference type="AlphaFoldDB" id="A0A0A0R9X9"/>
<dbReference type="InterPro" id="IPR036396">
    <property type="entry name" value="Cyt_P450_sf"/>
</dbReference>
<sequence>MSSQQWNFHPDQFWMRGERPPAPVAYDEAKQLWNVYGYAEALQVLNDPETFSSDLSVLAPEGQRQIFPGNLTTMDAPEHTKMRKIVSGVFTRGVVAGLEPRIKEITHELLDAVEPGDSFDLVEVLAHPLPVIVIAELLGVPSSDRPLFKEWAGKLLESNQAFSTGEDTPELQRQREETLAQIRNFSDYLLGHVEQRRAAPRDDLLTRLVQAEVDGERLSPAEVGNFSLVLLVAGHITTTMLLGNTILCLDAHPSAMAAVRRDRARIPTAIEESLRLFSPLSTLRRVTTTAARIGDAEIPPRSVVMTWTAAAARDERQFRDPHTFDLDRENIQHLSFGRGAHFCMGAPLARLEGMLALNILFDRFPALRRDPARDPEFMPGANVTGVEKLHLLT</sequence>
<dbReference type="InterPro" id="IPR002397">
    <property type="entry name" value="Cyt_P450_B"/>
</dbReference>
<dbReference type="PROSITE" id="PS00086">
    <property type="entry name" value="CYTOCHROME_P450"/>
    <property type="match status" value="1"/>
</dbReference>
<dbReference type="EMBL" id="KM264312">
    <property type="protein sequence ID" value="AIU99212.1"/>
    <property type="molecule type" value="Genomic_DNA"/>
</dbReference>
<dbReference type="GO" id="GO:0005506">
    <property type="term" value="F:iron ion binding"/>
    <property type="evidence" value="ECO:0007669"/>
    <property type="project" value="InterPro"/>
</dbReference>
<evidence type="ECO:0000256" key="3">
    <source>
        <dbReference type="ARBA" id="ARBA00022723"/>
    </source>
</evidence>
<keyword evidence="2 7" id="KW-0349">Heme</keyword>
<dbReference type="Pfam" id="PF00067">
    <property type="entry name" value="p450"/>
    <property type="match status" value="1"/>
</dbReference>
<evidence type="ECO:0000256" key="6">
    <source>
        <dbReference type="ARBA" id="ARBA00023033"/>
    </source>
</evidence>
<dbReference type="PANTHER" id="PTHR46696:SF4">
    <property type="entry name" value="BIOTIN BIOSYNTHESIS CYTOCHROME P450"/>
    <property type="match status" value="1"/>
</dbReference>
<dbReference type="Gene3D" id="1.10.630.10">
    <property type="entry name" value="Cytochrome P450"/>
    <property type="match status" value="1"/>
</dbReference>
<evidence type="ECO:0000313" key="8">
    <source>
        <dbReference type="EMBL" id="AIU99212.1"/>
    </source>
</evidence>
<dbReference type="PANTHER" id="PTHR46696">
    <property type="entry name" value="P450, PUTATIVE (EUROFUNG)-RELATED"/>
    <property type="match status" value="1"/>
</dbReference>
<dbReference type="SUPFAM" id="SSF48264">
    <property type="entry name" value="Cytochrome P450"/>
    <property type="match status" value="1"/>
</dbReference>
<keyword evidence="6 7" id="KW-0503">Monooxygenase</keyword>
<dbReference type="GO" id="GO:0036199">
    <property type="term" value="F:cholest-4-en-3-one 26-monooxygenase activity"/>
    <property type="evidence" value="ECO:0007669"/>
    <property type="project" value="TreeGrafter"/>
</dbReference>
<dbReference type="CDD" id="cd11032">
    <property type="entry name" value="P450_EryK-like"/>
    <property type="match status" value="1"/>
</dbReference>
<dbReference type="PRINTS" id="PR00359">
    <property type="entry name" value="BP450"/>
</dbReference>
<dbReference type="InterPro" id="IPR017972">
    <property type="entry name" value="Cyt_P450_CS"/>
</dbReference>
<proteinExistence type="inferred from homology"/>
<dbReference type="FunFam" id="1.10.630.10:FF:000018">
    <property type="entry name" value="Cytochrome P450 monooxygenase"/>
    <property type="match status" value="1"/>
</dbReference>
<evidence type="ECO:0000256" key="4">
    <source>
        <dbReference type="ARBA" id="ARBA00023002"/>
    </source>
</evidence>
<gene>
    <name evidence="8" type="primary">chaCP</name>
</gene>
<organism evidence="8">
    <name type="scientific">Streptomyces chattanoogensis</name>
    <dbReference type="NCBI Taxonomy" id="66876"/>
    <lineage>
        <taxon>Bacteria</taxon>
        <taxon>Bacillati</taxon>
        <taxon>Actinomycetota</taxon>
        <taxon>Actinomycetes</taxon>
        <taxon>Kitasatosporales</taxon>
        <taxon>Streptomycetaceae</taxon>
        <taxon>Streptomyces</taxon>
    </lineage>
</organism>
<dbReference type="InterPro" id="IPR001128">
    <property type="entry name" value="Cyt_P450"/>
</dbReference>
<comment type="similarity">
    <text evidence="1 7">Belongs to the cytochrome P450 family.</text>
</comment>
<name>A0A0A0R9X9_9ACTN</name>
<evidence type="ECO:0000256" key="7">
    <source>
        <dbReference type="RuleBase" id="RU000461"/>
    </source>
</evidence>
<protein>
    <submittedName>
        <fullName evidence="8">ChaCP</fullName>
    </submittedName>
</protein>
<reference evidence="8" key="1">
    <citation type="submission" date="2014-08" db="EMBL/GenBank/DDBJ databases">
        <title>Characterization of a cryptic gene cluster for angucycline antibiotics by genome mining.</title>
        <authorList>
            <person name="Zhou Z."/>
            <person name="Xu Q."/>
        </authorList>
    </citation>
    <scope>NUCLEOTIDE SEQUENCE</scope>
    <source>
        <strain evidence="8">L10</strain>
    </source>
</reference>
<evidence type="ECO:0000256" key="1">
    <source>
        <dbReference type="ARBA" id="ARBA00010617"/>
    </source>
</evidence>
<dbReference type="RefSeq" id="WP_046929094.1">
    <property type="nucleotide sequence ID" value="NZ_JBIAXE010000015.1"/>
</dbReference>
<dbReference type="GO" id="GO:0006707">
    <property type="term" value="P:cholesterol catabolic process"/>
    <property type="evidence" value="ECO:0007669"/>
    <property type="project" value="TreeGrafter"/>
</dbReference>
<keyword evidence="4 7" id="KW-0560">Oxidoreductase</keyword>
<dbReference type="GO" id="GO:0008395">
    <property type="term" value="F:steroid hydroxylase activity"/>
    <property type="evidence" value="ECO:0007669"/>
    <property type="project" value="TreeGrafter"/>
</dbReference>
<accession>A0A0A0R9X9</accession>
<dbReference type="GO" id="GO:0020037">
    <property type="term" value="F:heme binding"/>
    <property type="evidence" value="ECO:0007669"/>
    <property type="project" value="InterPro"/>
</dbReference>
<evidence type="ECO:0000256" key="2">
    <source>
        <dbReference type="ARBA" id="ARBA00022617"/>
    </source>
</evidence>
<keyword evidence="3 7" id="KW-0479">Metal-binding</keyword>